<dbReference type="NCBIfam" id="NF040712">
    <property type="entry name" value="SepH"/>
    <property type="match status" value="1"/>
</dbReference>
<feature type="region of interest" description="Disordered" evidence="1">
    <location>
        <begin position="55"/>
        <end position="78"/>
    </location>
</feature>
<gene>
    <name evidence="3" type="ORF">DNL40_06765</name>
</gene>
<accession>A0A2W5Y6H2</accession>
<feature type="compositionally biased region" description="Basic and acidic residues" evidence="1">
    <location>
        <begin position="302"/>
        <end position="313"/>
    </location>
</feature>
<evidence type="ECO:0000313" key="3">
    <source>
        <dbReference type="EMBL" id="PZR53814.1"/>
    </source>
</evidence>
<organism evidence="3 4">
    <name type="scientific">Xylanimonas oleitrophica</name>
    <dbReference type="NCBI Taxonomy" id="2607479"/>
    <lineage>
        <taxon>Bacteria</taxon>
        <taxon>Bacillati</taxon>
        <taxon>Actinomycetota</taxon>
        <taxon>Actinomycetes</taxon>
        <taxon>Micrococcales</taxon>
        <taxon>Promicromonosporaceae</taxon>
        <taxon>Xylanimonas</taxon>
    </lineage>
</organism>
<comment type="caution">
    <text evidence="3">The sequence shown here is derived from an EMBL/GenBank/DDBJ whole genome shotgun (WGS) entry which is preliminary data.</text>
</comment>
<evidence type="ECO:0000259" key="2">
    <source>
        <dbReference type="Pfam" id="PF11268"/>
    </source>
</evidence>
<dbReference type="InterPro" id="IPR047682">
    <property type="entry name" value="SepH-like"/>
</dbReference>
<name>A0A2W5Y6H2_9MICO</name>
<protein>
    <recommendedName>
        <fullName evidence="2">DUF3071 domain-containing protein</fullName>
    </recommendedName>
</protein>
<proteinExistence type="predicted"/>
<dbReference type="EMBL" id="QKWH01000003">
    <property type="protein sequence ID" value="PZR53814.1"/>
    <property type="molecule type" value="Genomic_DNA"/>
</dbReference>
<feature type="compositionally biased region" description="Low complexity" evidence="1">
    <location>
        <begin position="67"/>
        <end position="76"/>
    </location>
</feature>
<dbReference type="InterPro" id="IPR021421">
    <property type="entry name" value="DUF3071"/>
</dbReference>
<feature type="region of interest" description="Disordered" evidence="1">
    <location>
        <begin position="202"/>
        <end position="231"/>
    </location>
</feature>
<dbReference type="Pfam" id="PF11268">
    <property type="entry name" value="DUF3071"/>
    <property type="match status" value="1"/>
</dbReference>
<feature type="compositionally biased region" description="Basic residues" evidence="1">
    <location>
        <begin position="246"/>
        <end position="255"/>
    </location>
</feature>
<evidence type="ECO:0000313" key="4">
    <source>
        <dbReference type="Proteomes" id="UP000248783"/>
    </source>
</evidence>
<evidence type="ECO:0000256" key="1">
    <source>
        <dbReference type="SAM" id="MobiDB-lite"/>
    </source>
</evidence>
<feature type="compositionally biased region" description="Basic and acidic residues" evidence="1">
    <location>
        <begin position="55"/>
        <end position="64"/>
    </location>
</feature>
<keyword evidence="4" id="KW-1185">Reference proteome</keyword>
<reference evidence="3 4" key="1">
    <citation type="submission" date="2018-06" db="EMBL/GenBank/DDBJ databases">
        <title>Whole genome sequencing of a novel hydrocarbon degrading bacterial strain, PW21 isolated from oil contaminated produced water sample.</title>
        <authorList>
            <person name="Nagkirti P."/>
            <person name="Shaikh A."/>
            <person name="Gowdaman V."/>
            <person name="Engineer A.E."/>
            <person name="Dagar S."/>
            <person name="Dhakephalkar P.K."/>
        </authorList>
    </citation>
    <scope>NUCLEOTIDE SEQUENCE [LARGE SCALE GENOMIC DNA]</scope>
    <source>
        <strain evidence="3 4">PW21</strain>
    </source>
</reference>
<dbReference type="Proteomes" id="UP000248783">
    <property type="component" value="Unassembled WGS sequence"/>
</dbReference>
<sequence length="466" mass="49784">MYAGAGRRPAEEEAMAELELVRVQEDGEHLVLRDPDGTEHSLPVTDALRDAVVRRRDAARRAEDDGAPAPVAAPEPALRPRDLQARLRAGATAEELATEAGVDVEHVRRYEWPVMAERDHVIGMVRAHEVVGLDRTTALGDVADARLAARGVGKDDATWSARREGNAPWVVEVRFSAGDRERRARWTFDLRGRVVTPLDDEARWLGQPDDPLSPEMHGVPSLAARRPAPAADDETALLLDDLAGRRGQRPARARRQPTPTSATPVVGAAGDAPVTGATPAVPPQLPTTEDGTLGPAPLGDLPVRERTPGHGDDAGAQPERAAPQRSLPDRTLPTPPVPEPEPVAQADDSPGASVVDLGRWNPRRTRDRSVSPGAGVGALQPTLLSQPEVEGRHMAPSQTEAQTSHSEETPGPAGDRPHDPAAAHPSTGAGLPSRSGTREVPARRSRKGRAQVPSWDEIVFGARPEH</sequence>
<feature type="domain" description="DUF3071" evidence="2">
    <location>
        <begin position="15"/>
        <end position="188"/>
    </location>
</feature>
<feature type="region of interest" description="Disordered" evidence="1">
    <location>
        <begin position="245"/>
        <end position="466"/>
    </location>
</feature>
<dbReference type="AlphaFoldDB" id="A0A2W5Y6H2"/>